<organism evidence="1 2">
    <name type="scientific">Streptomyces polyasparticus</name>
    <dbReference type="NCBI Taxonomy" id="2767826"/>
    <lineage>
        <taxon>Bacteria</taxon>
        <taxon>Bacillati</taxon>
        <taxon>Actinomycetota</taxon>
        <taxon>Actinomycetes</taxon>
        <taxon>Kitasatosporales</taxon>
        <taxon>Streptomycetaceae</taxon>
        <taxon>Streptomyces</taxon>
    </lineage>
</organism>
<keyword evidence="2" id="KW-1185">Reference proteome</keyword>
<gene>
    <name evidence="1" type="ORF">H9Y04_35655</name>
</gene>
<sequence length="92" mass="10138">MTELIRRAAAWMLLLILPGTGRHRTGDRIKNRPAQASWPRPISQYVADAHTPLDGAASALVRPYTVRRRQLALVLAADYGIDLDQHVRGAAA</sequence>
<dbReference type="Proteomes" id="UP000642284">
    <property type="component" value="Unassembled WGS sequence"/>
</dbReference>
<proteinExistence type="predicted"/>
<evidence type="ECO:0000313" key="2">
    <source>
        <dbReference type="Proteomes" id="UP000642284"/>
    </source>
</evidence>
<reference evidence="1 2" key="1">
    <citation type="submission" date="2020-08" db="EMBL/GenBank/DDBJ databases">
        <title>Genemic of Streptomyces polyaspartic.</title>
        <authorList>
            <person name="Liu W."/>
        </authorList>
    </citation>
    <scope>NUCLEOTIDE SEQUENCE [LARGE SCALE GENOMIC DNA]</scope>
    <source>
        <strain evidence="1 2">TRM66268-LWL</strain>
    </source>
</reference>
<accession>A0ABR7ST85</accession>
<protein>
    <submittedName>
        <fullName evidence="1">Uncharacterized protein</fullName>
    </submittedName>
</protein>
<dbReference type="EMBL" id="JACTVJ010000022">
    <property type="protein sequence ID" value="MBC9717880.1"/>
    <property type="molecule type" value="Genomic_DNA"/>
</dbReference>
<dbReference type="RefSeq" id="WP_187818327.1">
    <property type="nucleotide sequence ID" value="NZ_JACTVJ010000022.1"/>
</dbReference>
<comment type="caution">
    <text evidence="1">The sequence shown here is derived from an EMBL/GenBank/DDBJ whole genome shotgun (WGS) entry which is preliminary data.</text>
</comment>
<evidence type="ECO:0000313" key="1">
    <source>
        <dbReference type="EMBL" id="MBC9717880.1"/>
    </source>
</evidence>
<name>A0ABR7ST85_9ACTN</name>